<dbReference type="AlphaFoldDB" id="A0AAD9LZ96"/>
<feature type="compositionally biased region" description="Basic and acidic residues" evidence="1">
    <location>
        <begin position="466"/>
        <end position="477"/>
    </location>
</feature>
<evidence type="ECO:0000313" key="3">
    <source>
        <dbReference type="Proteomes" id="UP001232148"/>
    </source>
</evidence>
<sequence>MDYVLQLLTRYGDDRVLTLYPRDPLPPHGLPDLPEIASDGHFRNFDYDKVFASEELAEIKILKPIKRGIDSGAQLFLCEVLKAPTPTQPEGQSSSYKPFDAGMKMVLKVFDPMLFPPVEKKPPMCGKQAEPQLSREAKALRHLYDKGLTGHPHLAPQYHGSWAIKFKRMYSNEMYWDYVGAILMEYIEGVSMESMCDRESMSDRDEGESENMSDSDGEIVCMVPKDKKAFLRFPSPSDDKHGQSFVDVSARLQVLRTLLDGCVSFMHAGIELNTFLPENIFITLGNNGVNLEEPRVVFLDYSHCVVWSDTETSSKGRADEYDSLLPKLPSKYLLDKHPLERLRLPPHPAWKFNTSNLFHFAGWFPSGWMSHEDRLKAWLVSEFGAADKGYSTYYDLVQVMEEAIKDAKSLYFEENPDKDEADLERGDRTLMRSSKWEEKEERLAAKEKNMMTEFEAKLLIRDKERAEKMKSQVDQPKRTKRHALSIRRKGGKPGGKQHKDGGHGGDERGGASASNVGEPTRTSSKHQRSPIDDDEYGSGDGGGEILESPKKRQNRGRGGGAGRRA</sequence>
<feature type="region of interest" description="Disordered" evidence="1">
    <location>
        <begin position="466"/>
        <end position="565"/>
    </location>
</feature>
<evidence type="ECO:0000256" key="1">
    <source>
        <dbReference type="SAM" id="MobiDB-lite"/>
    </source>
</evidence>
<feature type="compositionally biased region" description="Polar residues" evidence="1">
    <location>
        <begin position="512"/>
        <end position="522"/>
    </location>
</feature>
<protein>
    <recommendedName>
        <fullName evidence="4">Protein kinase domain-containing protein</fullName>
    </recommendedName>
</protein>
<accession>A0AAD9LZ96</accession>
<dbReference type="Proteomes" id="UP001232148">
    <property type="component" value="Unassembled WGS sequence"/>
</dbReference>
<feature type="compositionally biased region" description="Basic and acidic residues" evidence="1">
    <location>
        <begin position="497"/>
        <end position="509"/>
    </location>
</feature>
<organism evidence="2 3">
    <name type="scientific">Colletotrichum zoysiae</name>
    <dbReference type="NCBI Taxonomy" id="1216348"/>
    <lineage>
        <taxon>Eukaryota</taxon>
        <taxon>Fungi</taxon>
        <taxon>Dikarya</taxon>
        <taxon>Ascomycota</taxon>
        <taxon>Pezizomycotina</taxon>
        <taxon>Sordariomycetes</taxon>
        <taxon>Hypocreomycetidae</taxon>
        <taxon>Glomerellales</taxon>
        <taxon>Glomerellaceae</taxon>
        <taxon>Colletotrichum</taxon>
        <taxon>Colletotrichum graminicola species complex</taxon>
    </lineage>
</organism>
<dbReference type="EMBL" id="MU842914">
    <property type="protein sequence ID" value="KAK2026444.1"/>
    <property type="molecule type" value="Genomic_DNA"/>
</dbReference>
<evidence type="ECO:0000313" key="2">
    <source>
        <dbReference type="EMBL" id="KAK2026444.1"/>
    </source>
</evidence>
<dbReference type="SUPFAM" id="SSF56112">
    <property type="entry name" value="Protein kinase-like (PK-like)"/>
    <property type="match status" value="1"/>
</dbReference>
<proteinExistence type="predicted"/>
<reference evidence="2" key="1">
    <citation type="submission" date="2021-06" db="EMBL/GenBank/DDBJ databases">
        <title>Comparative genomics, transcriptomics and evolutionary studies reveal genomic signatures of adaptation to plant cell wall in hemibiotrophic fungi.</title>
        <authorList>
            <consortium name="DOE Joint Genome Institute"/>
            <person name="Baroncelli R."/>
            <person name="Diaz J.F."/>
            <person name="Benocci T."/>
            <person name="Peng M."/>
            <person name="Battaglia E."/>
            <person name="Haridas S."/>
            <person name="Andreopoulos W."/>
            <person name="Labutti K."/>
            <person name="Pangilinan J."/>
            <person name="Floch G.L."/>
            <person name="Makela M.R."/>
            <person name="Henrissat B."/>
            <person name="Grigoriev I.V."/>
            <person name="Crouch J.A."/>
            <person name="De Vries R.P."/>
            <person name="Sukno S.A."/>
            <person name="Thon M.R."/>
        </authorList>
    </citation>
    <scope>NUCLEOTIDE SEQUENCE</scope>
    <source>
        <strain evidence="2">MAFF235873</strain>
    </source>
</reference>
<name>A0AAD9LZ96_9PEZI</name>
<comment type="caution">
    <text evidence="2">The sequence shown here is derived from an EMBL/GenBank/DDBJ whole genome shotgun (WGS) entry which is preliminary data.</text>
</comment>
<dbReference type="InterPro" id="IPR011009">
    <property type="entry name" value="Kinase-like_dom_sf"/>
</dbReference>
<gene>
    <name evidence="2" type="ORF">LX32DRAFT_594635</name>
</gene>
<feature type="compositionally biased region" description="Gly residues" evidence="1">
    <location>
        <begin position="556"/>
        <end position="565"/>
    </location>
</feature>
<keyword evidence="3" id="KW-1185">Reference proteome</keyword>
<feature type="compositionally biased region" description="Basic residues" evidence="1">
    <location>
        <begin position="478"/>
        <end position="491"/>
    </location>
</feature>
<evidence type="ECO:0008006" key="4">
    <source>
        <dbReference type="Google" id="ProtNLM"/>
    </source>
</evidence>